<dbReference type="InterPro" id="IPR052088">
    <property type="entry name" value="E3_ubiquitin-ligase_SINA"/>
</dbReference>
<feature type="region of interest" description="Disordered" evidence="4">
    <location>
        <begin position="62"/>
        <end position="108"/>
    </location>
</feature>
<dbReference type="OMA" id="HGEDIWW"/>
<evidence type="ECO:0000256" key="4">
    <source>
        <dbReference type="SAM" id="MobiDB-lite"/>
    </source>
</evidence>
<dbReference type="PANTHER" id="PTHR10315">
    <property type="entry name" value="E3 UBIQUITIN PROTEIN LIGASE SIAH"/>
    <property type="match status" value="1"/>
</dbReference>
<keyword evidence="3" id="KW-0862">Zinc</keyword>
<organism evidence="6 7">
    <name type="scientific">Setaria viridis</name>
    <name type="common">Green bristlegrass</name>
    <name type="synonym">Setaria italica subsp. viridis</name>
    <dbReference type="NCBI Taxonomy" id="4556"/>
    <lineage>
        <taxon>Eukaryota</taxon>
        <taxon>Viridiplantae</taxon>
        <taxon>Streptophyta</taxon>
        <taxon>Embryophyta</taxon>
        <taxon>Tracheophyta</taxon>
        <taxon>Spermatophyta</taxon>
        <taxon>Magnoliopsida</taxon>
        <taxon>Liliopsida</taxon>
        <taxon>Poales</taxon>
        <taxon>Poaceae</taxon>
        <taxon>PACMAD clade</taxon>
        <taxon>Panicoideae</taxon>
        <taxon>Panicodae</taxon>
        <taxon>Paniceae</taxon>
        <taxon>Cenchrinae</taxon>
        <taxon>Setaria</taxon>
    </lineage>
</organism>
<protein>
    <recommendedName>
        <fullName evidence="5">E3 ubiquitin-protein ligase Sina-like RING finger domain-containing protein</fullName>
    </recommendedName>
</protein>
<dbReference type="EMBL" id="CM016558">
    <property type="protein sequence ID" value="TKW06981.1"/>
    <property type="molecule type" value="Genomic_DNA"/>
</dbReference>
<evidence type="ECO:0000256" key="3">
    <source>
        <dbReference type="ARBA" id="ARBA00022833"/>
    </source>
</evidence>
<dbReference type="GO" id="GO:0008270">
    <property type="term" value="F:zinc ion binding"/>
    <property type="evidence" value="ECO:0007669"/>
    <property type="project" value="UniProtKB-KW"/>
</dbReference>
<name>A0A4U6TVX3_SETVI</name>
<dbReference type="Proteomes" id="UP000298652">
    <property type="component" value="Chromosome 7"/>
</dbReference>
<keyword evidence="7" id="KW-1185">Reference proteome</keyword>
<feature type="compositionally biased region" description="Low complexity" evidence="4">
    <location>
        <begin position="62"/>
        <end position="99"/>
    </location>
</feature>
<dbReference type="CDD" id="cd16571">
    <property type="entry name" value="RING-HC_SIAHs"/>
    <property type="match status" value="1"/>
</dbReference>
<dbReference type="GO" id="GO:0005737">
    <property type="term" value="C:cytoplasm"/>
    <property type="evidence" value="ECO:0007669"/>
    <property type="project" value="TreeGrafter"/>
</dbReference>
<gene>
    <name evidence="6" type="ORF">SEVIR_7G277000v2</name>
</gene>
<dbReference type="InterPro" id="IPR049548">
    <property type="entry name" value="Sina-like_RING"/>
</dbReference>
<dbReference type="AlphaFoldDB" id="A0A4U6TVX3"/>
<proteinExistence type="predicted"/>
<dbReference type="GO" id="GO:0061630">
    <property type="term" value="F:ubiquitin protein ligase activity"/>
    <property type="evidence" value="ECO:0007669"/>
    <property type="project" value="TreeGrafter"/>
</dbReference>
<evidence type="ECO:0000313" key="6">
    <source>
        <dbReference type="EMBL" id="TKW06981.1"/>
    </source>
</evidence>
<keyword evidence="2" id="KW-0863">Zinc-finger</keyword>
<feature type="domain" description="E3 ubiquitin-protein ligase Sina-like RING finger" evidence="5">
    <location>
        <begin position="11"/>
        <end position="45"/>
    </location>
</feature>
<dbReference type="Pfam" id="PF21362">
    <property type="entry name" value="Sina_RING"/>
    <property type="match status" value="1"/>
</dbReference>
<dbReference type="PANTHER" id="PTHR10315:SF162">
    <property type="entry name" value="RING-TYPE E3 UBIQUITIN TRANSFERASE"/>
    <property type="match status" value="1"/>
</dbReference>
<evidence type="ECO:0000259" key="5">
    <source>
        <dbReference type="Pfam" id="PF21362"/>
    </source>
</evidence>
<reference evidence="6" key="1">
    <citation type="submission" date="2019-03" db="EMBL/GenBank/DDBJ databases">
        <title>WGS assembly of Setaria viridis.</title>
        <authorList>
            <person name="Huang P."/>
            <person name="Jenkins J."/>
            <person name="Grimwood J."/>
            <person name="Barry K."/>
            <person name="Healey A."/>
            <person name="Mamidi S."/>
            <person name="Sreedasyam A."/>
            <person name="Shu S."/>
            <person name="Feldman M."/>
            <person name="Wu J."/>
            <person name="Yu Y."/>
            <person name="Chen C."/>
            <person name="Johnson J."/>
            <person name="Rokhsar D."/>
            <person name="Baxter I."/>
            <person name="Schmutz J."/>
            <person name="Brutnell T."/>
            <person name="Kellogg E."/>
        </authorList>
    </citation>
    <scope>NUCLEOTIDE SEQUENCE [LARGE SCALE GENOMIC DNA]</scope>
</reference>
<evidence type="ECO:0000256" key="1">
    <source>
        <dbReference type="ARBA" id="ARBA00022723"/>
    </source>
</evidence>
<sequence>MTVDRTDALDCGICFLPLKPPIFQCDVGHVVCSPCRDKLAAGGQCHVPAVPRHGEDIWWTPSASRARTPSTAAPTGRRSTTGSTTPASARARGAAAAPGWPCTAEPTPDRSFDVHLRDGFNLITAARGEAQHLILLNVARTPFGRAVSAVRGFLREHFQTSRVEVASMDGSDALPDRSASFQFFFPKCAGGSDEDDLRVDVVINISPS</sequence>
<evidence type="ECO:0000256" key="2">
    <source>
        <dbReference type="ARBA" id="ARBA00022771"/>
    </source>
</evidence>
<evidence type="ECO:0000313" key="7">
    <source>
        <dbReference type="Proteomes" id="UP000298652"/>
    </source>
</evidence>
<dbReference type="Gramene" id="TKW06981">
    <property type="protein sequence ID" value="TKW06981"/>
    <property type="gene ID" value="SEVIR_7G277000v2"/>
</dbReference>
<keyword evidence="1" id="KW-0479">Metal-binding</keyword>
<accession>A0A4U6TVX3</accession>